<keyword evidence="7" id="KW-1185">Reference proteome</keyword>
<dbReference type="OrthoDB" id="2849579at2759"/>
<dbReference type="GO" id="GO:0043161">
    <property type="term" value="P:proteasome-mediated ubiquitin-dependent protein catabolic process"/>
    <property type="evidence" value="ECO:0007669"/>
    <property type="project" value="TreeGrafter"/>
</dbReference>
<dbReference type="PANTHER" id="PTHR22763">
    <property type="entry name" value="RING ZINC FINGER PROTEIN"/>
    <property type="match status" value="1"/>
</dbReference>
<name>A0A9P4SJJ8_9PEZI</name>
<sequence length="407" mass="45354">MTTQDQTPTLSREAFLEQLFPRVELTTLDVEDRSCCICREDYSYEKADYAVHLPCGNGHVFGNDCIRHWLNVNDSCPTCRTQLFVEGKYDFEKEIGLGSQRIQPNTDIIGNDLGELLSEPNVRVISGFAHAGRYTWSPVSIFRHVATEDGLVILSGYRGDANMGLGATPGEGLPGIMFHVVGHSELDDGRHQVVFSSILEVEDEEPEEMEQNTAPVPGTVFPTDSGSEIQFVPEYYDSNAMEGIQSQGDTLLNQSEQRIVMIAAAALHSIRSYSGIPSPGAPVWLNRGGIEFREWVEAFLEAIQAGAPQIQALHYWTSSDALLELEVDALYRFYLGLADSQIDTGDLALYEQELAYLVERIHAVRTGQVVTSSRDIIAIAWDAGREYREQTQYLGKIILSVWHNVQD</sequence>
<dbReference type="Gene3D" id="3.30.40.10">
    <property type="entry name" value="Zinc/RING finger domain, C3HC4 (zinc finger)"/>
    <property type="match status" value="1"/>
</dbReference>
<dbReference type="PROSITE" id="PS50089">
    <property type="entry name" value="ZF_RING_2"/>
    <property type="match status" value="1"/>
</dbReference>
<evidence type="ECO:0000256" key="2">
    <source>
        <dbReference type="ARBA" id="ARBA00022771"/>
    </source>
</evidence>
<evidence type="ECO:0000313" key="7">
    <source>
        <dbReference type="Proteomes" id="UP000799429"/>
    </source>
</evidence>
<feature type="domain" description="RING-type" evidence="5">
    <location>
        <begin position="35"/>
        <end position="80"/>
    </location>
</feature>
<reference evidence="6" key="1">
    <citation type="journal article" date="2020" name="Stud. Mycol.">
        <title>101 Dothideomycetes genomes: a test case for predicting lifestyles and emergence of pathogens.</title>
        <authorList>
            <person name="Haridas S."/>
            <person name="Albert R."/>
            <person name="Binder M."/>
            <person name="Bloem J."/>
            <person name="Labutti K."/>
            <person name="Salamov A."/>
            <person name="Andreopoulos B."/>
            <person name="Baker S."/>
            <person name="Barry K."/>
            <person name="Bills G."/>
            <person name="Bluhm B."/>
            <person name="Cannon C."/>
            <person name="Castanera R."/>
            <person name="Culley D."/>
            <person name="Daum C."/>
            <person name="Ezra D."/>
            <person name="Gonzalez J."/>
            <person name="Henrissat B."/>
            <person name="Kuo A."/>
            <person name="Liang C."/>
            <person name="Lipzen A."/>
            <person name="Lutzoni F."/>
            <person name="Magnuson J."/>
            <person name="Mondo S."/>
            <person name="Nolan M."/>
            <person name="Ohm R."/>
            <person name="Pangilinan J."/>
            <person name="Park H.-J."/>
            <person name="Ramirez L."/>
            <person name="Alfaro M."/>
            <person name="Sun H."/>
            <person name="Tritt A."/>
            <person name="Yoshinaga Y."/>
            <person name="Zwiers L.-H."/>
            <person name="Turgeon B."/>
            <person name="Goodwin S."/>
            <person name="Spatafora J."/>
            <person name="Crous P."/>
            <person name="Grigoriev I."/>
        </authorList>
    </citation>
    <scope>NUCLEOTIDE SEQUENCE</scope>
    <source>
        <strain evidence="6">CBS 101060</strain>
    </source>
</reference>
<protein>
    <recommendedName>
        <fullName evidence="5">RING-type domain-containing protein</fullName>
    </recommendedName>
</protein>
<evidence type="ECO:0000256" key="3">
    <source>
        <dbReference type="ARBA" id="ARBA00022833"/>
    </source>
</evidence>
<gene>
    <name evidence="6" type="ORF">M501DRAFT_1028537</name>
</gene>
<evidence type="ECO:0000256" key="4">
    <source>
        <dbReference type="PROSITE-ProRule" id="PRU00175"/>
    </source>
</evidence>
<evidence type="ECO:0000259" key="5">
    <source>
        <dbReference type="PROSITE" id="PS50089"/>
    </source>
</evidence>
<dbReference type="Pfam" id="PF13639">
    <property type="entry name" value="zf-RING_2"/>
    <property type="match status" value="1"/>
</dbReference>
<accession>A0A9P4SJJ8</accession>
<dbReference type="SUPFAM" id="SSF57850">
    <property type="entry name" value="RING/U-box"/>
    <property type="match status" value="1"/>
</dbReference>
<dbReference type="AlphaFoldDB" id="A0A9P4SJJ8"/>
<dbReference type="InterPro" id="IPR001841">
    <property type="entry name" value="Znf_RING"/>
</dbReference>
<dbReference type="GO" id="GO:0008270">
    <property type="term" value="F:zinc ion binding"/>
    <property type="evidence" value="ECO:0007669"/>
    <property type="project" value="UniProtKB-KW"/>
</dbReference>
<dbReference type="EMBL" id="MU006089">
    <property type="protein sequence ID" value="KAF2843775.1"/>
    <property type="molecule type" value="Genomic_DNA"/>
</dbReference>
<dbReference type="InterPro" id="IPR013083">
    <property type="entry name" value="Znf_RING/FYVE/PHD"/>
</dbReference>
<keyword evidence="3" id="KW-0862">Zinc</keyword>
<comment type="caution">
    <text evidence="6">The sequence shown here is derived from an EMBL/GenBank/DDBJ whole genome shotgun (WGS) entry which is preliminary data.</text>
</comment>
<keyword evidence="1" id="KW-0479">Metal-binding</keyword>
<dbReference type="InterPro" id="IPR050731">
    <property type="entry name" value="HRD1_E3_ubiq-ligases"/>
</dbReference>
<evidence type="ECO:0000256" key="1">
    <source>
        <dbReference type="ARBA" id="ARBA00022723"/>
    </source>
</evidence>
<dbReference type="GO" id="GO:0061630">
    <property type="term" value="F:ubiquitin protein ligase activity"/>
    <property type="evidence" value="ECO:0007669"/>
    <property type="project" value="TreeGrafter"/>
</dbReference>
<keyword evidence="2 4" id="KW-0863">Zinc-finger</keyword>
<dbReference type="Proteomes" id="UP000799429">
    <property type="component" value="Unassembled WGS sequence"/>
</dbReference>
<proteinExistence type="predicted"/>
<evidence type="ECO:0000313" key="6">
    <source>
        <dbReference type="EMBL" id="KAF2843775.1"/>
    </source>
</evidence>
<dbReference type="GO" id="GO:0012505">
    <property type="term" value="C:endomembrane system"/>
    <property type="evidence" value="ECO:0007669"/>
    <property type="project" value="TreeGrafter"/>
</dbReference>
<organism evidence="6 7">
    <name type="scientific">Patellaria atrata CBS 101060</name>
    <dbReference type="NCBI Taxonomy" id="1346257"/>
    <lineage>
        <taxon>Eukaryota</taxon>
        <taxon>Fungi</taxon>
        <taxon>Dikarya</taxon>
        <taxon>Ascomycota</taxon>
        <taxon>Pezizomycotina</taxon>
        <taxon>Dothideomycetes</taxon>
        <taxon>Dothideomycetes incertae sedis</taxon>
        <taxon>Patellariales</taxon>
        <taxon>Patellariaceae</taxon>
        <taxon>Patellaria</taxon>
    </lineage>
</organism>